<evidence type="ECO:0000256" key="2">
    <source>
        <dbReference type="ARBA" id="ARBA00004496"/>
    </source>
</evidence>
<dbReference type="SUPFAM" id="SSF54534">
    <property type="entry name" value="FKBP-like"/>
    <property type="match status" value="1"/>
</dbReference>
<gene>
    <name evidence="9" type="ORF">FRC98_03715</name>
</gene>
<accession>A0A5C6XC37</accession>
<comment type="catalytic activity">
    <reaction evidence="1">
        <text>[protein]-peptidylproline (omega=180) = [protein]-peptidylproline (omega=0)</text>
        <dbReference type="Rhea" id="RHEA:16237"/>
        <dbReference type="Rhea" id="RHEA-COMP:10747"/>
        <dbReference type="Rhea" id="RHEA-COMP:10748"/>
        <dbReference type="ChEBI" id="CHEBI:83833"/>
        <dbReference type="ChEBI" id="CHEBI:83834"/>
        <dbReference type="EC" id="5.2.1.8"/>
    </reaction>
</comment>
<comment type="similarity">
    <text evidence="3">Belongs to the FKBP-type PPIase family.</text>
</comment>
<dbReference type="EMBL" id="VOSM01000002">
    <property type="protein sequence ID" value="TXD38018.1"/>
    <property type="molecule type" value="Genomic_DNA"/>
</dbReference>
<comment type="caution">
    <text evidence="9">The sequence shown here is derived from an EMBL/GenBank/DDBJ whole genome shotgun (WGS) entry which is preliminary data.</text>
</comment>
<dbReference type="Gene3D" id="2.40.10.330">
    <property type="match status" value="1"/>
</dbReference>
<evidence type="ECO:0000256" key="3">
    <source>
        <dbReference type="ARBA" id="ARBA00006577"/>
    </source>
</evidence>
<evidence type="ECO:0000256" key="5">
    <source>
        <dbReference type="ARBA" id="ARBA00022490"/>
    </source>
</evidence>
<comment type="subcellular location">
    <subcellularLocation>
        <location evidence="2">Cytoplasm</location>
    </subcellularLocation>
</comment>
<organism evidence="9 10">
    <name type="scientific">Lujinxingia vulgaris</name>
    <dbReference type="NCBI Taxonomy" id="2600176"/>
    <lineage>
        <taxon>Bacteria</taxon>
        <taxon>Deltaproteobacteria</taxon>
        <taxon>Bradymonadales</taxon>
        <taxon>Lujinxingiaceae</taxon>
        <taxon>Lujinxingia</taxon>
    </lineage>
</organism>
<dbReference type="InterPro" id="IPR046357">
    <property type="entry name" value="PPIase_dom_sf"/>
</dbReference>
<dbReference type="EC" id="5.2.1.8" evidence="4"/>
<protein>
    <recommendedName>
        <fullName evidence="4">peptidylprolyl isomerase</fullName>
        <ecNumber evidence="4">5.2.1.8</ecNumber>
    </recommendedName>
</protein>
<dbReference type="OrthoDB" id="9808891at2"/>
<keyword evidence="8 9" id="KW-0413">Isomerase</keyword>
<dbReference type="GO" id="GO:0005737">
    <property type="term" value="C:cytoplasm"/>
    <property type="evidence" value="ECO:0007669"/>
    <property type="project" value="UniProtKB-SubCell"/>
</dbReference>
<evidence type="ECO:0000313" key="10">
    <source>
        <dbReference type="Proteomes" id="UP000321412"/>
    </source>
</evidence>
<evidence type="ECO:0000313" key="9">
    <source>
        <dbReference type="EMBL" id="TXD38018.1"/>
    </source>
</evidence>
<evidence type="ECO:0000256" key="7">
    <source>
        <dbReference type="ARBA" id="ARBA00023186"/>
    </source>
</evidence>
<dbReference type="Gene3D" id="3.10.50.40">
    <property type="match status" value="1"/>
</dbReference>
<dbReference type="AlphaFoldDB" id="A0A5C6XC37"/>
<dbReference type="GO" id="GO:0003755">
    <property type="term" value="F:peptidyl-prolyl cis-trans isomerase activity"/>
    <property type="evidence" value="ECO:0007669"/>
    <property type="project" value="UniProtKB-KW"/>
</dbReference>
<dbReference type="InterPro" id="IPR048261">
    <property type="entry name" value="SlpA/SlyD-like_ins_sf"/>
</dbReference>
<reference evidence="9 10" key="1">
    <citation type="submission" date="2019-08" db="EMBL/GenBank/DDBJ databases">
        <title>Bradymonadales sp. TMQ4.</title>
        <authorList>
            <person name="Liang Q."/>
        </authorList>
    </citation>
    <scope>NUCLEOTIDE SEQUENCE [LARGE SCALE GENOMIC DNA]</scope>
    <source>
        <strain evidence="9 10">TMQ4</strain>
    </source>
</reference>
<keyword evidence="7" id="KW-0143">Chaperone</keyword>
<keyword evidence="6" id="KW-0697">Rotamase</keyword>
<sequence>MRVRRDCRVGLAYKVCDGRGELIEEVSRFQPRYYIHGYEQILPALERSLSGLHCGERFCVTLSPAQAFGPYDERLCQRVARWRFPADVMLVEGARLELGIDDHGLGIAAGAVMFCIKEVGAEEVVVDGNHPLAGKDLIFDGEIVEVRRATFRELEAMGPPPGARLRL</sequence>
<keyword evidence="5" id="KW-0963">Cytoplasm</keyword>
<evidence type="ECO:0000256" key="4">
    <source>
        <dbReference type="ARBA" id="ARBA00013194"/>
    </source>
</evidence>
<dbReference type="Proteomes" id="UP000321412">
    <property type="component" value="Unassembled WGS sequence"/>
</dbReference>
<name>A0A5C6XC37_9DELT</name>
<dbReference type="PANTHER" id="PTHR47861:SF3">
    <property type="entry name" value="FKBP-TYPE PEPTIDYL-PROLYL CIS-TRANS ISOMERASE SLYD"/>
    <property type="match status" value="1"/>
</dbReference>
<dbReference type="RefSeq" id="WP_146979965.1">
    <property type="nucleotide sequence ID" value="NZ_VOSM01000002.1"/>
</dbReference>
<evidence type="ECO:0000256" key="8">
    <source>
        <dbReference type="ARBA" id="ARBA00023235"/>
    </source>
</evidence>
<dbReference type="PANTHER" id="PTHR47861">
    <property type="entry name" value="FKBP-TYPE PEPTIDYL-PROLYL CIS-TRANS ISOMERASE SLYD"/>
    <property type="match status" value="1"/>
</dbReference>
<keyword evidence="10" id="KW-1185">Reference proteome</keyword>
<evidence type="ECO:0000256" key="1">
    <source>
        <dbReference type="ARBA" id="ARBA00000971"/>
    </source>
</evidence>
<proteinExistence type="inferred from homology"/>
<evidence type="ECO:0000256" key="6">
    <source>
        <dbReference type="ARBA" id="ARBA00023110"/>
    </source>
</evidence>